<feature type="domain" description="Myb/SANT-like" evidence="1">
    <location>
        <begin position="8"/>
        <end position="68"/>
    </location>
</feature>
<protein>
    <submittedName>
        <fullName evidence="2">Cysteine-rich receptor-like protein kinase 29</fullName>
    </submittedName>
</protein>
<gene>
    <name evidence="2" type="ORF">ZEAMMB73_Zm00001d013948</name>
</gene>
<dbReference type="GO" id="GO:0016301">
    <property type="term" value="F:kinase activity"/>
    <property type="evidence" value="ECO:0007669"/>
    <property type="project" value="UniProtKB-KW"/>
</dbReference>
<keyword evidence="2" id="KW-0675">Receptor</keyword>
<name>A0A1D6GNR5_MAIZE</name>
<evidence type="ECO:0000313" key="2">
    <source>
        <dbReference type="EMBL" id="AQK64856.1"/>
    </source>
</evidence>
<sequence>MLPSGGKLFDEQVGRGNRPNTYRDLVGYDEVEKGFKERTSLNVAKLQLKHKWYKLNEDFKAWRKLNLRKIGTRWIMQKDILGCGKFMKLGLQNECELARCSRNITYIGGDHWSPRDAKIGAASGANVLVGPLDGDTQEEPSILLDTRQCIHS</sequence>
<dbReference type="STRING" id="4577.A0A1D6GNR5"/>
<reference evidence="2" key="1">
    <citation type="submission" date="2015-12" db="EMBL/GenBank/DDBJ databases">
        <title>Update maize B73 reference genome by single molecule sequencing technologies.</title>
        <authorList>
            <consortium name="Maize Genome Sequencing Project"/>
            <person name="Ware D."/>
        </authorList>
    </citation>
    <scope>NUCLEOTIDE SEQUENCE</scope>
    <source>
        <tissue evidence="2">Seedling</tissue>
    </source>
</reference>
<dbReference type="PANTHER" id="PTHR47851">
    <property type="entry name" value="OS06G0588700 PROTEIN-RELATED"/>
    <property type="match status" value="1"/>
</dbReference>
<keyword evidence="2" id="KW-0808">Transferase</keyword>
<organism evidence="2">
    <name type="scientific">Zea mays</name>
    <name type="common">Maize</name>
    <dbReference type="NCBI Taxonomy" id="4577"/>
    <lineage>
        <taxon>Eukaryota</taxon>
        <taxon>Viridiplantae</taxon>
        <taxon>Streptophyta</taxon>
        <taxon>Embryophyta</taxon>
        <taxon>Tracheophyta</taxon>
        <taxon>Spermatophyta</taxon>
        <taxon>Magnoliopsida</taxon>
        <taxon>Liliopsida</taxon>
        <taxon>Poales</taxon>
        <taxon>Poaceae</taxon>
        <taxon>PACMAD clade</taxon>
        <taxon>Panicoideae</taxon>
        <taxon>Andropogonodae</taxon>
        <taxon>Andropogoneae</taxon>
        <taxon>Tripsacinae</taxon>
        <taxon>Zea</taxon>
    </lineage>
</organism>
<evidence type="ECO:0000259" key="1">
    <source>
        <dbReference type="Pfam" id="PF12776"/>
    </source>
</evidence>
<dbReference type="InterPro" id="IPR024752">
    <property type="entry name" value="Myb/SANT-like_dom"/>
</dbReference>
<dbReference type="PANTHER" id="PTHR47851:SF1">
    <property type="entry name" value="OS06G0588700 PROTEIN"/>
    <property type="match status" value="1"/>
</dbReference>
<accession>A0A1D6GNR5</accession>
<dbReference type="Pfam" id="PF12776">
    <property type="entry name" value="Myb_DNA-bind_3"/>
    <property type="match status" value="1"/>
</dbReference>
<dbReference type="InParanoid" id="A0A1D6GNR5"/>
<keyword evidence="2" id="KW-0418">Kinase</keyword>
<dbReference type="AlphaFoldDB" id="A0A1D6GNR5"/>
<proteinExistence type="predicted"/>
<dbReference type="EMBL" id="CM000781">
    <property type="protein sequence ID" value="AQK64856.1"/>
    <property type="molecule type" value="Genomic_DNA"/>
</dbReference>